<dbReference type="InterPro" id="IPR012337">
    <property type="entry name" value="RNaseH-like_sf"/>
</dbReference>
<dbReference type="Pfam" id="PF03104">
    <property type="entry name" value="DNA_pol_B_exo1"/>
    <property type="match status" value="1"/>
</dbReference>
<dbReference type="SMART" id="SM00486">
    <property type="entry name" value="POLBc"/>
    <property type="match status" value="1"/>
</dbReference>
<proteinExistence type="inferred from homology"/>
<accession>A0A922IJ98</accession>
<feature type="domain" description="DNA polymerase zeta catalytic subunit N-terminal" evidence="19">
    <location>
        <begin position="6"/>
        <end position="59"/>
    </location>
</feature>
<dbReference type="GO" id="GO:0042276">
    <property type="term" value="P:error-prone translesion synthesis"/>
    <property type="evidence" value="ECO:0007669"/>
    <property type="project" value="TreeGrafter"/>
</dbReference>
<evidence type="ECO:0000259" key="16">
    <source>
        <dbReference type="Pfam" id="PF00136"/>
    </source>
</evidence>
<keyword evidence="5" id="KW-0808">Transferase</keyword>
<dbReference type="InterPro" id="IPR042087">
    <property type="entry name" value="DNA_pol_B_thumb"/>
</dbReference>
<dbReference type="InterPro" id="IPR056435">
    <property type="entry name" value="DPOD/Z_N"/>
</dbReference>
<dbReference type="Pfam" id="PF24055">
    <property type="entry name" value="POL3_N"/>
    <property type="match status" value="1"/>
</dbReference>
<evidence type="ECO:0000313" key="21">
    <source>
        <dbReference type="Proteomes" id="UP000471633"/>
    </source>
</evidence>
<reference evidence="20" key="3">
    <citation type="submission" date="2021-06" db="EMBL/GenBank/DDBJ databases">
        <title>Chromosome-level genome assembly for S. haematobium.</title>
        <authorList>
            <person name="Stroehlein A.J."/>
        </authorList>
    </citation>
    <scope>NUCLEOTIDE SEQUENCE</scope>
</reference>
<keyword evidence="11" id="KW-0408">Iron</keyword>
<comment type="cofactor">
    <cofactor evidence="1">
        <name>[4Fe-4S] cluster</name>
        <dbReference type="ChEBI" id="CHEBI:49883"/>
    </cofactor>
</comment>
<evidence type="ECO:0000256" key="9">
    <source>
        <dbReference type="ARBA" id="ARBA00022833"/>
    </source>
</evidence>
<feature type="domain" description="DNA-directed DNA polymerase family B multifunctional" evidence="16">
    <location>
        <begin position="1467"/>
        <end position="1973"/>
    </location>
</feature>
<evidence type="ECO:0000256" key="2">
    <source>
        <dbReference type="ARBA" id="ARBA00005755"/>
    </source>
</evidence>
<dbReference type="InterPro" id="IPR056447">
    <property type="entry name" value="REV3_N"/>
</dbReference>
<dbReference type="GO" id="GO:0051536">
    <property type="term" value="F:iron-sulfur cluster binding"/>
    <property type="evidence" value="ECO:0007669"/>
    <property type="project" value="UniProtKB-KW"/>
</dbReference>
<dbReference type="PROSITE" id="PS00116">
    <property type="entry name" value="DNA_POLYMERASE_B"/>
    <property type="match status" value="1"/>
</dbReference>
<keyword evidence="8" id="KW-0227">DNA damage</keyword>
<dbReference type="CTD" id="85865"/>
<dbReference type="GO" id="GO:0003887">
    <property type="term" value="F:DNA-directed DNA polymerase activity"/>
    <property type="evidence" value="ECO:0007669"/>
    <property type="project" value="UniProtKB-KW"/>
</dbReference>
<dbReference type="Pfam" id="PF24065">
    <property type="entry name" value="REV3_N"/>
    <property type="match status" value="1"/>
</dbReference>
<feature type="domain" description="DNA-directed DNA polymerase family B exonuclease" evidence="17">
    <location>
        <begin position="1099"/>
        <end position="1255"/>
    </location>
</feature>
<dbReference type="InterPro" id="IPR043502">
    <property type="entry name" value="DNA/RNA_pol_sf"/>
</dbReference>
<comment type="catalytic activity">
    <reaction evidence="14">
        <text>DNA(n) + a 2'-deoxyribonucleoside 5'-triphosphate = DNA(n+1) + diphosphate</text>
        <dbReference type="Rhea" id="RHEA:22508"/>
        <dbReference type="Rhea" id="RHEA-COMP:17339"/>
        <dbReference type="Rhea" id="RHEA-COMP:17340"/>
        <dbReference type="ChEBI" id="CHEBI:33019"/>
        <dbReference type="ChEBI" id="CHEBI:61560"/>
        <dbReference type="ChEBI" id="CHEBI:173112"/>
        <dbReference type="EC" id="2.7.7.7"/>
    </reaction>
</comment>
<comment type="similarity">
    <text evidence="2">Belongs to the DNA polymerase type-B family.</text>
</comment>
<evidence type="ECO:0000256" key="8">
    <source>
        <dbReference type="ARBA" id="ARBA00022763"/>
    </source>
</evidence>
<name>A0A922IJ98_SCHHA</name>
<dbReference type="GeneID" id="24594582"/>
<dbReference type="InterPro" id="IPR006172">
    <property type="entry name" value="DNA-dir_DNA_pol_B"/>
</dbReference>
<dbReference type="GO" id="GO:0000724">
    <property type="term" value="P:double-strand break repair via homologous recombination"/>
    <property type="evidence" value="ECO:0007669"/>
    <property type="project" value="TreeGrafter"/>
</dbReference>
<evidence type="ECO:0000256" key="13">
    <source>
        <dbReference type="ARBA" id="ARBA00023204"/>
    </source>
</evidence>
<dbReference type="FunFam" id="1.10.287.690:FF:000002">
    <property type="entry name" value="DNA polymerase zeta"/>
    <property type="match status" value="1"/>
</dbReference>
<dbReference type="Gene3D" id="1.10.287.690">
    <property type="entry name" value="Helix hairpin bin"/>
    <property type="match status" value="1"/>
</dbReference>
<keyword evidence="12" id="KW-0411">Iron-sulfur</keyword>
<keyword evidence="10" id="KW-0239">DNA-directed DNA polymerase</keyword>
<evidence type="ECO:0000256" key="14">
    <source>
        <dbReference type="ARBA" id="ARBA00049244"/>
    </source>
</evidence>
<dbReference type="InterPro" id="IPR017964">
    <property type="entry name" value="DNA-dir_DNA_pol_B_CS"/>
</dbReference>
<dbReference type="InterPro" id="IPR030559">
    <property type="entry name" value="PolZ_Rev3"/>
</dbReference>
<evidence type="ECO:0000259" key="18">
    <source>
        <dbReference type="Pfam" id="PF24055"/>
    </source>
</evidence>
<dbReference type="SUPFAM" id="SSF56672">
    <property type="entry name" value="DNA/RNA polymerases"/>
    <property type="match status" value="1"/>
</dbReference>
<evidence type="ECO:0000256" key="15">
    <source>
        <dbReference type="SAM" id="MobiDB-lite"/>
    </source>
</evidence>
<protein>
    <recommendedName>
        <fullName evidence="4">DNA polymerase zeta catalytic subunit</fullName>
        <ecNumber evidence="3">2.7.7.7</ecNumber>
    </recommendedName>
</protein>
<dbReference type="InterPro" id="IPR036397">
    <property type="entry name" value="RNaseH_sf"/>
</dbReference>
<evidence type="ECO:0000313" key="20">
    <source>
        <dbReference type="EMBL" id="KAH9580750.1"/>
    </source>
</evidence>
<dbReference type="GO" id="GO:0000166">
    <property type="term" value="F:nucleotide binding"/>
    <property type="evidence" value="ECO:0007669"/>
    <property type="project" value="InterPro"/>
</dbReference>
<dbReference type="Gene3D" id="3.30.342.10">
    <property type="entry name" value="DNA Polymerase, chain B, domain 1"/>
    <property type="match status" value="1"/>
</dbReference>
<dbReference type="Gene3D" id="3.30.420.10">
    <property type="entry name" value="Ribonuclease H-like superfamily/Ribonuclease H"/>
    <property type="match status" value="1"/>
</dbReference>
<reference evidence="20" key="2">
    <citation type="journal article" date="2019" name="Gigascience">
        <title>High-quality Schistosoma haematobium genome achieved by single-molecule and long-range sequencing.</title>
        <authorList>
            <person name="Stroehlein A.J."/>
            <person name="Korhonen P.K."/>
            <person name="Chong T.M."/>
            <person name="Lim Y.L."/>
            <person name="Chan K.G."/>
            <person name="Webster B."/>
            <person name="Rollinson D."/>
            <person name="Brindley P.J."/>
            <person name="Gasser R.B."/>
            <person name="Young N.D."/>
        </authorList>
    </citation>
    <scope>NUCLEOTIDE SEQUENCE</scope>
</reference>
<dbReference type="GO" id="GO:0003677">
    <property type="term" value="F:DNA binding"/>
    <property type="evidence" value="ECO:0007669"/>
    <property type="project" value="InterPro"/>
</dbReference>
<dbReference type="PANTHER" id="PTHR45812">
    <property type="entry name" value="DNA POLYMERASE ZETA CATALYTIC SUBUNIT"/>
    <property type="match status" value="1"/>
</dbReference>
<dbReference type="SUPFAM" id="SSF53098">
    <property type="entry name" value="Ribonuclease H-like"/>
    <property type="match status" value="1"/>
</dbReference>
<dbReference type="PANTHER" id="PTHR45812:SF1">
    <property type="entry name" value="DNA POLYMERASE ZETA CATALYTIC SUBUNIT"/>
    <property type="match status" value="1"/>
</dbReference>
<dbReference type="InterPro" id="IPR023211">
    <property type="entry name" value="DNA_pol_palm_dom_sf"/>
</dbReference>
<dbReference type="EC" id="2.7.7.7" evidence="3"/>
<evidence type="ECO:0000256" key="4">
    <source>
        <dbReference type="ARBA" id="ARBA00021589"/>
    </source>
</evidence>
<organism evidence="20 21">
    <name type="scientific">Schistosoma haematobium</name>
    <name type="common">Blood fluke</name>
    <dbReference type="NCBI Taxonomy" id="6185"/>
    <lineage>
        <taxon>Eukaryota</taxon>
        <taxon>Metazoa</taxon>
        <taxon>Spiralia</taxon>
        <taxon>Lophotrochozoa</taxon>
        <taxon>Platyhelminthes</taxon>
        <taxon>Trematoda</taxon>
        <taxon>Digenea</taxon>
        <taxon>Strigeidida</taxon>
        <taxon>Schistosomatoidea</taxon>
        <taxon>Schistosomatidae</taxon>
        <taxon>Schistosoma</taxon>
    </lineage>
</organism>
<evidence type="ECO:0000259" key="19">
    <source>
        <dbReference type="Pfam" id="PF24065"/>
    </source>
</evidence>
<evidence type="ECO:0000256" key="12">
    <source>
        <dbReference type="ARBA" id="ARBA00023014"/>
    </source>
</evidence>
<feature type="compositionally biased region" description="Low complexity" evidence="15">
    <location>
        <begin position="715"/>
        <end position="726"/>
    </location>
</feature>
<keyword evidence="13" id="KW-0234">DNA repair</keyword>
<dbReference type="Gene3D" id="3.90.1600.10">
    <property type="entry name" value="Palm domain of DNA polymerase"/>
    <property type="match status" value="1"/>
</dbReference>
<sequence>MTPGCLSIKIFSLDYYFALPNDLLDIGYSKFARCFSHRIPIIRVYGTTHTGQKMCANVHGVLPYIFVELPNVESDIHEFVQSFVLSLEKSIRAKLSTLNVKDVIVFDAAVVSGFSIYGYHESKKPFIKLYLVDPSLVSVCSEILLSGVVLNRPFQTYESHIPYLLQFCVDYNLFGMNLLYAGYFRFRTSNSVGFPSLVRSSENIWNPKKFGPEYLLSPDSIPKCTSMELEVDISAWDILNRRDLQDNLSINPGLEAMWHEEKMRRASKCNISNERLPEMPTPDELLPIKQSGVVDLSTSEMHYLTQWTNLLYDQYTSLELQQDINCTDSSDPNEYISNWLESSQTDDDNFDCDYDDNDDKLDINYKEDASEEVNNTQLSTTVQHTQESIDLKSPINSTLQQPLVKTKSVSSFTTISSAGLEDFCRLANAIEEFDAWVPTPEQLDQLLNNVEYPAEVHSSLNATNIQHPRLLTNDDDDDWICSPIELAKNKIFDNNVLNSTLISRNSVIDQSNVSGIDKGQDDDKTLILNAAQCALSFVCSQQSGVDKPTVGSLCATKNEITEDDECMSQPVGSYLDSDDLFYSINHSNEVFIPTQDLESLHEIDEDDEESCDVFHLNSTPLQNKNMNEQIFHAQDECTLSDSPIILSPLCRSAENSPTDVAGMILKSNFQVDSVSDILFDSWSSESDTSKSGNCIPQVDGNVDTFHTDSDGDNQSSSTSTYSSNTTVLKAKGERNRPRKRRRLSLRLPRKHISTTQITNTQSTCTTTSIISSFSSSSLQLNDMDTSVSTDNVSLNKSTSIVNKNQSVFEENLLTDLDNSTTCHSSTVINYSVSNSNNLSNPLVLLERLPSHFEVAETSFQQSGRLTPPEEFSDLENTMIDNSETQTSKMNYSSVVLSEQLPLFSSFHHDFPDTTCSPYTSSLYTDKLSVCSQTQLSPFSGMDHRSTIQSEKTSSSSLSSTPFWRPVCPAPRLEVVNKWLKQSKTSQDFKKSKVVKEDFVCTDSQSENDKTINLSNDLFPQCTAVNLISSTNNEQNINDDYQTLLCPPDNEQSIDTTQHSTGNSVSVLYQGANQRCFSSVQVDHTTVASLELHCSSRLTKSQTVSSNQTESKITKKSLLKCGLIPDPAFDPIQVACLSFLYPQQSSTIESTDNTHRTNLFVLIHSELSNTTNIGLFKQSFNKYCHGLTNYGYENNRHKLQHIIPCIIWCSTEWNLISWIVYLIQTFDPEILIGYDIERFSWGYLVERANHLGRCTFTRELSRLASDIINCPHCHQCIAKCIKIVQTPPPTTSSLSAATTNSSINSCIFTERNSPWHFNTQEFVNDLNDLCNCPCSPLYSTILTNKQSDHANNANNNYRLIWPCDSAAGRTGGPFACPGRVVLCFWRILMHEVSLFEYSVETVVYHLLKEFMPRYTFAQLNEWYMNVNGANRWRTIDYWIRRSIVNLRLLNTLDLIGRTSEFARIFGIEFYHVLSRGSQYRVESLLCRIARQLNFILPSPSVTQRAYQLAPEGIPLNLEPESVFFIDGPVAVLDFQSLYPSVIIAYNYCYSTLLGRLSCLLEGEEVSFNLGCLSHSLPSGLIKRIGREVNISPNGVVFVKKSIREGILPRMLKQLITTRLMVKDSIKLYKTNKCLNRLLDARQLGLKLMANVIYGYTAASFSGRMPCVDLGDSIVHKAREILENAIELVNSGKIVLPDNCNGLPTPRVVYGDTDSLFIHLKGYGKSEAFDAAYQIAKEVTSMNPVPIKLKLEKIYYPCLLEAKKRYVGYAYETVEQNKPVFDAKGIETVRRDSCPFVGQVLEEYFKLLFNHFTIPKCLKNVEGNFHEDKVHQPYEHLDKILKLAENNLRNKIQHFAYLLIHGRIPFYKCIITRPYWGLSSYKPGTFAPALQVAKRLLSMDPRGEPLRGERVVYYVTAGRSDQTLLSCVRSVHEIYPSLWITGKSTLSRRVLGPRLNYAYYLDKQFIPPIERMTQVIGWRVRNWLSELPRYFTSKHHRYILTSEPSHVYPSRPQHQFTNLGSPSSSFILSPNSSQLDLISQNQRKHLYRPSSVMRAFVGQPPRICPSCETLIPNTSFTDQLGHCRTCIDGNSRLINIGTIKFGCNIHHVQSQLNHLETICSYCTIHHGITCDPIWLCNNFFCPIHSQRLIASTDLALFWTHYNRCLKQMDTINSW</sequence>
<evidence type="ECO:0000256" key="5">
    <source>
        <dbReference type="ARBA" id="ARBA00022679"/>
    </source>
</evidence>
<evidence type="ECO:0000259" key="17">
    <source>
        <dbReference type="Pfam" id="PF03104"/>
    </source>
</evidence>
<dbReference type="GO" id="GO:0016035">
    <property type="term" value="C:zeta DNA polymerase complex"/>
    <property type="evidence" value="ECO:0007669"/>
    <property type="project" value="InterPro"/>
</dbReference>
<dbReference type="Pfam" id="PF00136">
    <property type="entry name" value="DNA_pol_B"/>
    <property type="match status" value="1"/>
</dbReference>
<feature type="domain" description="DNA polymerase delta/zeta catalytic subunit N-terminal" evidence="18">
    <location>
        <begin position="60"/>
        <end position="137"/>
    </location>
</feature>
<keyword evidence="6" id="KW-0548">Nucleotidyltransferase</keyword>
<reference evidence="20" key="1">
    <citation type="journal article" date="2012" name="Nat. Genet.">
        <title>Whole-genome sequence of Schistosoma haematobium.</title>
        <authorList>
            <person name="Young N.D."/>
            <person name="Jex A.R."/>
            <person name="Li B."/>
            <person name="Liu S."/>
            <person name="Yang L."/>
            <person name="Xiong Z."/>
            <person name="Li Y."/>
            <person name="Cantacessi C."/>
            <person name="Hall R.S."/>
            <person name="Xu X."/>
            <person name="Chen F."/>
            <person name="Wu X."/>
            <person name="Zerlotini A."/>
            <person name="Oliveira G."/>
            <person name="Hofmann A."/>
            <person name="Zhang G."/>
            <person name="Fang X."/>
            <person name="Kang Y."/>
            <person name="Campbell B.E."/>
            <person name="Loukas A."/>
            <person name="Ranganathan S."/>
            <person name="Rollinson D."/>
            <person name="Rinaldi G."/>
            <person name="Brindley P.J."/>
            <person name="Yang H."/>
            <person name="Wang J."/>
            <person name="Wang J."/>
            <person name="Gasser R.B."/>
        </authorList>
    </citation>
    <scope>NUCLEOTIDE SEQUENCE</scope>
</reference>
<evidence type="ECO:0000256" key="7">
    <source>
        <dbReference type="ARBA" id="ARBA00022723"/>
    </source>
</evidence>
<evidence type="ECO:0000256" key="1">
    <source>
        <dbReference type="ARBA" id="ARBA00001966"/>
    </source>
</evidence>
<evidence type="ECO:0000256" key="3">
    <source>
        <dbReference type="ARBA" id="ARBA00012417"/>
    </source>
</evidence>
<evidence type="ECO:0000256" key="10">
    <source>
        <dbReference type="ARBA" id="ARBA00022932"/>
    </source>
</evidence>
<dbReference type="RefSeq" id="XP_051065068.1">
    <property type="nucleotide sequence ID" value="XM_051217654.1"/>
</dbReference>
<reference evidence="20" key="4">
    <citation type="journal article" date="2022" name="PLoS Pathog.">
        <title>Chromosome-level genome of Schistosoma haematobium underpins genome-wide explorations of molecular variation.</title>
        <authorList>
            <person name="Stroehlein A.J."/>
            <person name="Korhonen P.K."/>
            <person name="Lee V.V."/>
            <person name="Ralph S.A."/>
            <person name="Mentink-Kane M."/>
            <person name="You H."/>
            <person name="McManus D.P."/>
            <person name="Tchuente L.T."/>
            <person name="Stothard J.R."/>
            <person name="Kaur P."/>
            <person name="Dudchenko O."/>
            <person name="Aiden E.L."/>
            <person name="Yang B."/>
            <person name="Yang H."/>
            <person name="Emery A.M."/>
            <person name="Webster B.L."/>
            <person name="Brindley P.J."/>
            <person name="Rollinson D."/>
            <person name="Chang B.C.H."/>
            <person name="Gasser R.B."/>
            <person name="Young N.D."/>
        </authorList>
    </citation>
    <scope>NUCLEOTIDE SEQUENCE</scope>
</reference>
<dbReference type="PRINTS" id="PR00106">
    <property type="entry name" value="DNAPOLB"/>
</dbReference>
<comment type="caution">
    <text evidence="20">The sequence shown here is derived from an EMBL/GenBank/DDBJ whole genome shotgun (WGS) entry which is preliminary data.</text>
</comment>
<feature type="region of interest" description="Disordered" evidence="15">
    <location>
        <begin position="684"/>
        <end position="742"/>
    </location>
</feature>
<dbReference type="Proteomes" id="UP000471633">
    <property type="component" value="Unassembled WGS sequence"/>
</dbReference>
<keyword evidence="7" id="KW-0479">Metal-binding</keyword>
<dbReference type="InterPro" id="IPR006134">
    <property type="entry name" value="DNA-dir_DNA_pol_B_multi_dom"/>
</dbReference>
<dbReference type="EMBL" id="AMPZ03000007">
    <property type="protein sequence ID" value="KAH9580750.1"/>
    <property type="molecule type" value="Genomic_DNA"/>
</dbReference>
<keyword evidence="21" id="KW-1185">Reference proteome</keyword>
<evidence type="ECO:0000256" key="11">
    <source>
        <dbReference type="ARBA" id="ARBA00023004"/>
    </source>
</evidence>
<gene>
    <name evidence="20" type="primary">GTPBP10</name>
    <name evidence="20" type="ORF">MS3_00009300</name>
</gene>
<dbReference type="Gene3D" id="1.10.132.60">
    <property type="entry name" value="DNA polymerase family B, C-terminal domain"/>
    <property type="match status" value="1"/>
</dbReference>
<keyword evidence="9" id="KW-0862">Zinc</keyword>
<dbReference type="GO" id="GO:0046872">
    <property type="term" value="F:metal ion binding"/>
    <property type="evidence" value="ECO:0007669"/>
    <property type="project" value="UniProtKB-KW"/>
</dbReference>
<evidence type="ECO:0000256" key="6">
    <source>
        <dbReference type="ARBA" id="ARBA00022695"/>
    </source>
</evidence>
<dbReference type="InterPro" id="IPR006133">
    <property type="entry name" value="DNA-dir_DNA_pol_B_exonuc"/>
</dbReference>
<dbReference type="GO" id="GO:0005634">
    <property type="term" value="C:nucleus"/>
    <property type="evidence" value="ECO:0007669"/>
    <property type="project" value="TreeGrafter"/>
</dbReference>